<keyword evidence="1" id="KW-1133">Transmembrane helix</keyword>
<proteinExistence type="predicted"/>
<accession>A0A378XXP7</accession>
<dbReference type="EMBL" id="UGSC01000001">
    <property type="protein sequence ID" value="SUA69802.1"/>
    <property type="molecule type" value="Genomic_DNA"/>
</dbReference>
<evidence type="ECO:0000313" key="3">
    <source>
        <dbReference type="Proteomes" id="UP000254400"/>
    </source>
</evidence>
<gene>
    <name evidence="2" type="ORF">NCTC10343_02668</name>
</gene>
<organism evidence="2 3">
    <name type="scientific">Paenibacillus polymyxa</name>
    <name type="common">Bacillus polymyxa</name>
    <dbReference type="NCBI Taxonomy" id="1406"/>
    <lineage>
        <taxon>Bacteria</taxon>
        <taxon>Bacillati</taxon>
        <taxon>Bacillota</taxon>
        <taxon>Bacilli</taxon>
        <taxon>Bacillales</taxon>
        <taxon>Paenibacillaceae</taxon>
        <taxon>Paenibacillus</taxon>
    </lineage>
</organism>
<reference evidence="2 3" key="1">
    <citation type="submission" date="2018-06" db="EMBL/GenBank/DDBJ databases">
        <authorList>
            <consortium name="Pathogen Informatics"/>
            <person name="Doyle S."/>
        </authorList>
    </citation>
    <scope>NUCLEOTIDE SEQUENCE [LARGE SCALE GENOMIC DNA]</scope>
    <source>
        <strain evidence="2 3">NCTC10343</strain>
    </source>
</reference>
<name>A0A378XXP7_PAEPO</name>
<dbReference type="AlphaFoldDB" id="A0A378XXP7"/>
<dbReference type="Proteomes" id="UP000254400">
    <property type="component" value="Unassembled WGS sequence"/>
</dbReference>
<feature type="transmembrane region" description="Helical" evidence="1">
    <location>
        <begin position="15"/>
        <end position="34"/>
    </location>
</feature>
<keyword evidence="1" id="KW-0812">Transmembrane</keyword>
<keyword evidence="1" id="KW-0472">Membrane</keyword>
<evidence type="ECO:0000256" key="1">
    <source>
        <dbReference type="SAM" id="Phobius"/>
    </source>
</evidence>
<protein>
    <submittedName>
        <fullName evidence="2">Uncharacterized protein</fullName>
    </submittedName>
</protein>
<sequence>MCAQIHNRKRKKATILYQIGRGLLVWCGALYLKFMTLTVNSQFTDLKHRTLRLDYRQLEKAERGVFILIPHVKPLLFFGSYSELIRQTGPILLIIRAKHGKTGDPLGKASSALDLENMPRLHP</sequence>
<evidence type="ECO:0000313" key="2">
    <source>
        <dbReference type="EMBL" id="SUA69802.1"/>
    </source>
</evidence>